<dbReference type="Gene3D" id="3.40.630.30">
    <property type="match status" value="1"/>
</dbReference>
<dbReference type="GO" id="GO:0016740">
    <property type="term" value="F:transferase activity"/>
    <property type="evidence" value="ECO:0007669"/>
    <property type="project" value="UniProtKB-KW"/>
</dbReference>
<dbReference type="EC" id="2.-.-.-" evidence="2"/>
<evidence type="ECO:0000313" key="3">
    <source>
        <dbReference type="Proteomes" id="UP001310290"/>
    </source>
</evidence>
<keyword evidence="2" id="KW-0808">Transferase</keyword>
<keyword evidence="3" id="KW-1185">Reference proteome</keyword>
<dbReference type="SUPFAM" id="SSF55729">
    <property type="entry name" value="Acyl-CoA N-acyltransferases (Nat)"/>
    <property type="match status" value="1"/>
</dbReference>
<dbReference type="InterPro" id="IPR000182">
    <property type="entry name" value="GNAT_dom"/>
</dbReference>
<evidence type="ECO:0000259" key="1">
    <source>
        <dbReference type="PROSITE" id="PS51186"/>
    </source>
</evidence>
<protein>
    <submittedName>
        <fullName evidence="2">GNAT family protein</fullName>
        <ecNumber evidence="2">2.-.-.-</ecNumber>
    </submittedName>
</protein>
<dbReference type="InterPro" id="IPR016181">
    <property type="entry name" value="Acyl_CoA_acyltransferase"/>
</dbReference>
<feature type="domain" description="N-acetyltransferase" evidence="1">
    <location>
        <begin position="40"/>
        <end position="208"/>
    </location>
</feature>
<comment type="caution">
    <text evidence="2">The sequence shown here is derived from an EMBL/GenBank/DDBJ whole genome shotgun (WGS) entry which is preliminary data.</text>
</comment>
<gene>
    <name evidence="2" type="ORF">QBA35_36410</name>
</gene>
<dbReference type="PANTHER" id="PTHR43610:SF1">
    <property type="entry name" value="N-ACETYLTRANSFERASE DOMAIN-CONTAINING PROTEIN"/>
    <property type="match status" value="1"/>
</dbReference>
<dbReference type="RefSeq" id="WP_334661327.1">
    <property type="nucleotide sequence ID" value="NZ_JARULZ010000002.1"/>
</dbReference>
<dbReference type="EMBL" id="JARULZ010000002">
    <property type="protein sequence ID" value="MEH0638689.1"/>
    <property type="molecule type" value="Genomic_DNA"/>
</dbReference>
<reference evidence="2" key="1">
    <citation type="submission" date="2023-04" db="EMBL/GenBank/DDBJ databases">
        <title>Genomic diversity of scab-causing Streptomyces spp. in the province of Quebec, Canada.</title>
        <authorList>
            <person name="Biessy A."/>
            <person name="Cadieux M."/>
            <person name="Ciotola M."/>
            <person name="Filion M."/>
        </authorList>
    </citation>
    <scope>NUCLEOTIDE SEQUENCE</scope>
    <source>
        <strain evidence="2">B21-115</strain>
    </source>
</reference>
<dbReference type="PANTHER" id="PTHR43610">
    <property type="entry name" value="BLL6696 PROTEIN"/>
    <property type="match status" value="1"/>
</dbReference>
<dbReference type="Proteomes" id="UP001310290">
    <property type="component" value="Unassembled WGS sequence"/>
</dbReference>
<name>A0ABU8AZH9_9ACTN</name>
<proteinExistence type="predicted"/>
<sequence length="234" mass="25583">MTTLPDKTDFVNAAESETGPVVRSAAAPSVPLVPVEGAALRLRELSHADADAVLEIFGDSRTTRCYGSQPLTAVEARALIDHACAMARHSPRTFYRLGVTIRDTDELIGTAKLSLAPPSTDQFVTCNHRAAEFGIALGPDHTHIGLSWEVGLLLGVLAFDRLALHRLWCLLLPTNTSAIRALDKLGVTKEAHLRHFAHIEGAWHDMLQYSILENDWKALHQTRPVRATSRSTAN</sequence>
<dbReference type="Pfam" id="PF13302">
    <property type="entry name" value="Acetyltransf_3"/>
    <property type="match status" value="1"/>
</dbReference>
<dbReference type="PROSITE" id="PS51186">
    <property type="entry name" value="GNAT"/>
    <property type="match status" value="1"/>
</dbReference>
<accession>A0ABU8AZH9</accession>
<organism evidence="2 3">
    <name type="scientific">Streptomyces bottropensis</name>
    <dbReference type="NCBI Taxonomy" id="42235"/>
    <lineage>
        <taxon>Bacteria</taxon>
        <taxon>Bacillati</taxon>
        <taxon>Actinomycetota</taxon>
        <taxon>Actinomycetes</taxon>
        <taxon>Kitasatosporales</taxon>
        <taxon>Streptomycetaceae</taxon>
        <taxon>Streptomyces</taxon>
    </lineage>
</organism>
<evidence type="ECO:0000313" key="2">
    <source>
        <dbReference type="EMBL" id="MEH0638689.1"/>
    </source>
</evidence>